<keyword evidence="7 9" id="KW-1133">Transmembrane helix</keyword>
<dbReference type="EMBL" id="WNVC01001155">
    <property type="protein sequence ID" value="MDZ5001215.1"/>
    <property type="molecule type" value="Genomic_DNA"/>
</dbReference>
<protein>
    <recommendedName>
        <fullName evidence="9">Branched-chain amino acid transport system carrier protein</fullName>
    </recommendedName>
</protein>
<evidence type="ECO:0000256" key="4">
    <source>
        <dbReference type="ARBA" id="ARBA00022475"/>
    </source>
</evidence>
<sequence>LLALIFTLACLTTCVGLITSCSQYFATLSNKISYKNWVRILTISSMLLANMGLTKILIVSVPVLNAIYPISIMLIVLSMLDVVFKESHTVYGLTILFTGTVSVIDALGQVGIKLSFVTGLVSELPFLSEGLAWFVRA</sequence>
<dbReference type="GO" id="GO:0015190">
    <property type="term" value="F:L-leucine transmembrane transporter activity"/>
    <property type="evidence" value="ECO:0007669"/>
    <property type="project" value="TreeGrafter"/>
</dbReference>
<dbReference type="InterPro" id="IPR004685">
    <property type="entry name" value="Brnchd-chn_aa_trnsp_Livcs"/>
</dbReference>
<dbReference type="PANTHER" id="PTHR30588:SF0">
    <property type="entry name" value="BRANCHED-CHAIN AMINO ACID PERMEASE BRNQ"/>
    <property type="match status" value="1"/>
</dbReference>
<keyword evidence="6 9" id="KW-0029">Amino-acid transport</keyword>
<dbReference type="PANTHER" id="PTHR30588">
    <property type="entry name" value="BRANCHED-CHAIN AMINO ACID TRANSPORT SYSTEM 2 CARRIER PROTEIN"/>
    <property type="match status" value="1"/>
</dbReference>
<evidence type="ECO:0000256" key="1">
    <source>
        <dbReference type="ARBA" id="ARBA00004651"/>
    </source>
</evidence>
<comment type="caution">
    <text evidence="10">The sequence shown here is derived from an EMBL/GenBank/DDBJ whole genome shotgun (WGS) entry which is preliminary data.</text>
</comment>
<organism evidence="10 11">
    <name type="scientific">Clostridium perfringens</name>
    <dbReference type="NCBI Taxonomy" id="1502"/>
    <lineage>
        <taxon>Bacteria</taxon>
        <taxon>Bacillati</taxon>
        <taxon>Bacillota</taxon>
        <taxon>Clostridia</taxon>
        <taxon>Eubacteriales</taxon>
        <taxon>Clostridiaceae</taxon>
        <taxon>Clostridium</taxon>
    </lineage>
</organism>
<dbReference type="GO" id="GO:0005304">
    <property type="term" value="F:L-valine transmembrane transporter activity"/>
    <property type="evidence" value="ECO:0007669"/>
    <property type="project" value="TreeGrafter"/>
</dbReference>
<dbReference type="GO" id="GO:0015818">
    <property type="term" value="P:isoleucine transport"/>
    <property type="evidence" value="ECO:0007669"/>
    <property type="project" value="TreeGrafter"/>
</dbReference>
<keyword evidence="3 9" id="KW-0813">Transport</keyword>
<evidence type="ECO:0000256" key="5">
    <source>
        <dbReference type="ARBA" id="ARBA00022692"/>
    </source>
</evidence>
<comment type="caution">
    <text evidence="9">Lacks conserved residue(s) required for the propagation of feature annotation.</text>
</comment>
<dbReference type="GO" id="GO:0005886">
    <property type="term" value="C:plasma membrane"/>
    <property type="evidence" value="ECO:0007669"/>
    <property type="project" value="UniProtKB-SubCell"/>
</dbReference>
<evidence type="ECO:0000256" key="3">
    <source>
        <dbReference type="ARBA" id="ARBA00022448"/>
    </source>
</evidence>
<comment type="subcellular location">
    <subcellularLocation>
        <location evidence="1 9">Cell membrane</location>
        <topology evidence="1 9">Multi-pass membrane protein</topology>
    </subcellularLocation>
</comment>
<dbReference type="Pfam" id="PF05525">
    <property type="entry name" value="Branch_AA_trans"/>
    <property type="match status" value="1"/>
</dbReference>
<dbReference type="RefSeq" id="WP_322459342.1">
    <property type="nucleotide sequence ID" value="NZ_WNVC01001155.1"/>
</dbReference>
<evidence type="ECO:0000256" key="6">
    <source>
        <dbReference type="ARBA" id="ARBA00022970"/>
    </source>
</evidence>
<evidence type="ECO:0000256" key="9">
    <source>
        <dbReference type="RuleBase" id="RU362122"/>
    </source>
</evidence>
<reference evidence="10" key="1">
    <citation type="submission" date="2019-11" db="EMBL/GenBank/DDBJ databases">
        <title>Characterization of Clostridium perfringens isolates from swine manure treated agricultural soils.</title>
        <authorList>
            <person name="Wushke S.T."/>
        </authorList>
    </citation>
    <scope>NUCLEOTIDE SEQUENCE</scope>
    <source>
        <strain evidence="10">X26</strain>
    </source>
</reference>
<dbReference type="Proteomes" id="UP001291306">
    <property type="component" value="Unassembled WGS sequence"/>
</dbReference>
<evidence type="ECO:0000256" key="7">
    <source>
        <dbReference type="ARBA" id="ARBA00022989"/>
    </source>
</evidence>
<evidence type="ECO:0000256" key="2">
    <source>
        <dbReference type="ARBA" id="ARBA00008540"/>
    </source>
</evidence>
<keyword evidence="8 9" id="KW-0472">Membrane</keyword>
<evidence type="ECO:0000313" key="11">
    <source>
        <dbReference type="Proteomes" id="UP001291306"/>
    </source>
</evidence>
<gene>
    <name evidence="10" type="ORF">GNF79_19600</name>
</gene>
<dbReference type="GO" id="GO:0015188">
    <property type="term" value="F:L-isoleucine transmembrane transporter activity"/>
    <property type="evidence" value="ECO:0007669"/>
    <property type="project" value="TreeGrafter"/>
</dbReference>
<feature type="transmembrane region" description="Helical" evidence="9">
    <location>
        <begin position="66"/>
        <end position="84"/>
    </location>
</feature>
<comment type="similarity">
    <text evidence="2 9">Belongs to the branched chain amino acid transporter family.</text>
</comment>
<accession>A0AAW9IFE0</accession>
<keyword evidence="5 9" id="KW-0812">Transmembrane</keyword>
<proteinExistence type="inferred from homology"/>
<evidence type="ECO:0000256" key="8">
    <source>
        <dbReference type="ARBA" id="ARBA00023136"/>
    </source>
</evidence>
<keyword evidence="4" id="KW-1003">Cell membrane</keyword>
<feature type="non-terminal residue" evidence="10">
    <location>
        <position position="1"/>
    </location>
</feature>
<evidence type="ECO:0000313" key="10">
    <source>
        <dbReference type="EMBL" id="MDZ5001215.1"/>
    </source>
</evidence>
<feature type="transmembrane region" description="Helical" evidence="9">
    <location>
        <begin position="90"/>
        <end position="107"/>
    </location>
</feature>
<dbReference type="GO" id="GO:0015820">
    <property type="term" value="P:L-leucine transport"/>
    <property type="evidence" value="ECO:0007669"/>
    <property type="project" value="TreeGrafter"/>
</dbReference>
<name>A0AAW9IFE0_CLOPF</name>
<comment type="function">
    <text evidence="9">Component of the transport system for branched-chain amino acids.</text>
</comment>
<dbReference type="AlphaFoldDB" id="A0AAW9IFE0"/>